<dbReference type="Pfam" id="PF07716">
    <property type="entry name" value="bZIP_2"/>
    <property type="match status" value="1"/>
</dbReference>
<keyword evidence="3" id="KW-0238">DNA-binding</keyword>
<dbReference type="PANTHER" id="PTHR13044">
    <property type="entry name" value="ACTIVATING TRANSCRIPTION FACTOR ATF 4/5"/>
    <property type="match status" value="1"/>
</dbReference>
<evidence type="ECO:0000313" key="10">
    <source>
        <dbReference type="Proteomes" id="UP000807025"/>
    </source>
</evidence>
<gene>
    <name evidence="9" type="ORF">BDN71DRAFT_1504217</name>
</gene>
<feature type="region of interest" description="Disordered" evidence="7">
    <location>
        <begin position="40"/>
        <end position="71"/>
    </location>
</feature>
<sequence length="364" mass="38937">MLSFKSESSADSASSLRSIPGTLQPELDYWERLIFSFDMDRDDPNKASRSTRRGRSRSRSSTRGLPVPGSNVPDISDAALLAQFASAAAHQASGSQENPYDNFLQALQVSEGNPYAAYLHSSTGIPGEYYLPGGTGSIPYLPPQGVAWSQLPFQPPLPSPYNVPHNQSLPNFPPSFSSNYPITSFPQSQPQSDAAQGPAPSSSHSPLNSSPSPASPANDDAATGAEDKRRRNTMASARFRIKKKQRTLNLQRSVSDLTGRAEELEKEAADLRRENTWLKEIVMLKGTRVAQMNAARRALAQVPPGQSDPSGSTPSPSASGKPQVAEAGGQDKDDESDSDESDMGDDNDNAAQSSSKGKGKAEES</sequence>
<feature type="compositionally biased region" description="Low complexity" evidence="7">
    <location>
        <begin position="198"/>
        <end position="222"/>
    </location>
</feature>
<dbReference type="SUPFAM" id="SSF57959">
    <property type="entry name" value="Leucine zipper domain"/>
    <property type="match status" value="1"/>
</dbReference>
<dbReference type="Gene3D" id="1.20.5.170">
    <property type="match status" value="1"/>
</dbReference>
<dbReference type="GO" id="GO:0000977">
    <property type="term" value="F:RNA polymerase II transcription regulatory region sequence-specific DNA binding"/>
    <property type="evidence" value="ECO:0007669"/>
    <property type="project" value="TreeGrafter"/>
</dbReference>
<dbReference type="GO" id="GO:0005634">
    <property type="term" value="C:nucleus"/>
    <property type="evidence" value="ECO:0007669"/>
    <property type="project" value="UniProtKB-SubCell"/>
</dbReference>
<evidence type="ECO:0000313" key="9">
    <source>
        <dbReference type="EMBL" id="KAF9498091.1"/>
    </source>
</evidence>
<dbReference type="InterPro" id="IPR004827">
    <property type="entry name" value="bZIP"/>
</dbReference>
<evidence type="ECO:0000259" key="8">
    <source>
        <dbReference type="PROSITE" id="PS50217"/>
    </source>
</evidence>
<protein>
    <recommendedName>
        <fullName evidence="8">BZIP domain-containing protein</fullName>
    </recommendedName>
</protein>
<comment type="caution">
    <text evidence="9">The sequence shown here is derived from an EMBL/GenBank/DDBJ whole genome shotgun (WGS) entry which is preliminary data.</text>
</comment>
<feature type="compositionally biased region" description="Polar residues" evidence="7">
    <location>
        <begin position="180"/>
        <end position="194"/>
    </location>
</feature>
<dbReference type="GO" id="GO:0001228">
    <property type="term" value="F:DNA-binding transcription activator activity, RNA polymerase II-specific"/>
    <property type="evidence" value="ECO:0007669"/>
    <property type="project" value="TreeGrafter"/>
</dbReference>
<organism evidence="9 10">
    <name type="scientific">Pleurotus eryngii</name>
    <name type="common">Boletus of the steppes</name>
    <dbReference type="NCBI Taxonomy" id="5323"/>
    <lineage>
        <taxon>Eukaryota</taxon>
        <taxon>Fungi</taxon>
        <taxon>Dikarya</taxon>
        <taxon>Basidiomycota</taxon>
        <taxon>Agaricomycotina</taxon>
        <taxon>Agaricomycetes</taxon>
        <taxon>Agaricomycetidae</taxon>
        <taxon>Agaricales</taxon>
        <taxon>Pleurotineae</taxon>
        <taxon>Pleurotaceae</taxon>
        <taxon>Pleurotus</taxon>
    </lineage>
</organism>
<dbReference type="AlphaFoldDB" id="A0A9P6A6K0"/>
<dbReference type="SMR" id="A0A9P6A6K0"/>
<feature type="compositionally biased region" description="Basic residues" evidence="7">
    <location>
        <begin position="49"/>
        <end position="60"/>
    </location>
</feature>
<reference evidence="9" key="1">
    <citation type="submission" date="2020-11" db="EMBL/GenBank/DDBJ databases">
        <authorList>
            <consortium name="DOE Joint Genome Institute"/>
            <person name="Ahrendt S."/>
            <person name="Riley R."/>
            <person name="Andreopoulos W."/>
            <person name="Labutti K."/>
            <person name="Pangilinan J."/>
            <person name="Ruiz-Duenas F.J."/>
            <person name="Barrasa J.M."/>
            <person name="Sanchez-Garcia M."/>
            <person name="Camarero S."/>
            <person name="Miyauchi S."/>
            <person name="Serrano A."/>
            <person name="Linde D."/>
            <person name="Babiker R."/>
            <person name="Drula E."/>
            <person name="Ayuso-Fernandez I."/>
            <person name="Pacheco R."/>
            <person name="Padilla G."/>
            <person name="Ferreira P."/>
            <person name="Barriuso J."/>
            <person name="Kellner H."/>
            <person name="Castanera R."/>
            <person name="Alfaro M."/>
            <person name="Ramirez L."/>
            <person name="Pisabarro A.G."/>
            <person name="Kuo A."/>
            <person name="Tritt A."/>
            <person name="Lipzen A."/>
            <person name="He G."/>
            <person name="Yan M."/>
            <person name="Ng V."/>
            <person name="Cullen D."/>
            <person name="Martin F."/>
            <person name="Rosso M.-N."/>
            <person name="Henrissat B."/>
            <person name="Hibbett D."/>
            <person name="Martinez A.T."/>
            <person name="Grigoriev I.V."/>
        </authorList>
    </citation>
    <scope>NUCLEOTIDE SEQUENCE</scope>
    <source>
        <strain evidence="9">ATCC 90797</strain>
    </source>
</reference>
<feature type="compositionally biased region" description="Low complexity" evidence="7">
    <location>
        <begin position="303"/>
        <end position="322"/>
    </location>
</feature>
<evidence type="ECO:0000256" key="5">
    <source>
        <dbReference type="ARBA" id="ARBA00023242"/>
    </source>
</evidence>
<feature type="compositionally biased region" description="Acidic residues" evidence="7">
    <location>
        <begin position="332"/>
        <end position="348"/>
    </location>
</feature>
<dbReference type="OrthoDB" id="1939598at2759"/>
<feature type="compositionally biased region" description="Low complexity" evidence="7">
    <location>
        <begin position="1"/>
        <end position="18"/>
    </location>
</feature>
<evidence type="ECO:0000256" key="4">
    <source>
        <dbReference type="ARBA" id="ARBA00023163"/>
    </source>
</evidence>
<feature type="region of interest" description="Disordered" evidence="7">
    <location>
        <begin position="159"/>
        <end position="232"/>
    </location>
</feature>
<dbReference type="CDD" id="cd14705">
    <property type="entry name" value="bZIP_Zip1"/>
    <property type="match status" value="1"/>
</dbReference>
<keyword evidence="5" id="KW-0539">Nucleus</keyword>
<feature type="coiled-coil region" evidence="6">
    <location>
        <begin position="247"/>
        <end position="281"/>
    </location>
</feature>
<proteinExistence type="predicted"/>
<feature type="region of interest" description="Disordered" evidence="7">
    <location>
        <begin position="299"/>
        <end position="364"/>
    </location>
</feature>
<dbReference type="PROSITE" id="PS00036">
    <property type="entry name" value="BZIP_BASIC"/>
    <property type="match status" value="1"/>
</dbReference>
<comment type="subcellular location">
    <subcellularLocation>
        <location evidence="1">Nucleus</location>
    </subcellularLocation>
</comment>
<feature type="region of interest" description="Disordered" evidence="7">
    <location>
        <begin position="1"/>
        <end position="20"/>
    </location>
</feature>
<dbReference type="SMART" id="SM00338">
    <property type="entry name" value="BRLZ"/>
    <property type="match status" value="1"/>
</dbReference>
<keyword evidence="2" id="KW-0805">Transcription regulation</keyword>
<evidence type="ECO:0000256" key="6">
    <source>
        <dbReference type="SAM" id="Coils"/>
    </source>
</evidence>
<keyword evidence="4" id="KW-0804">Transcription</keyword>
<dbReference type="EMBL" id="MU154539">
    <property type="protein sequence ID" value="KAF9498091.1"/>
    <property type="molecule type" value="Genomic_DNA"/>
</dbReference>
<evidence type="ECO:0000256" key="1">
    <source>
        <dbReference type="ARBA" id="ARBA00004123"/>
    </source>
</evidence>
<dbReference type="Proteomes" id="UP000807025">
    <property type="component" value="Unassembled WGS sequence"/>
</dbReference>
<evidence type="ECO:0000256" key="3">
    <source>
        <dbReference type="ARBA" id="ARBA00023125"/>
    </source>
</evidence>
<accession>A0A9P6A6K0</accession>
<name>A0A9P6A6K0_PLEER</name>
<evidence type="ECO:0000256" key="2">
    <source>
        <dbReference type="ARBA" id="ARBA00023015"/>
    </source>
</evidence>
<dbReference type="PROSITE" id="PS50217">
    <property type="entry name" value="BZIP"/>
    <property type="match status" value="1"/>
</dbReference>
<feature type="domain" description="BZIP" evidence="8">
    <location>
        <begin position="226"/>
        <end position="280"/>
    </location>
</feature>
<evidence type="ECO:0000256" key="7">
    <source>
        <dbReference type="SAM" id="MobiDB-lite"/>
    </source>
</evidence>
<dbReference type="InterPro" id="IPR046347">
    <property type="entry name" value="bZIP_sf"/>
</dbReference>
<keyword evidence="6" id="KW-0175">Coiled coil</keyword>
<dbReference type="PANTHER" id="PTHR13044:SF14">
    <property type="entry name" value="CRYPTOCEPHAL, ISOFORM A"/>
    <property type="match status" value="1"/>
</dbReference>
<keyword evidence="10" id="KW-1185">Reference proteome</keyword>